<evidence type="ECO:0000256" key="7">
    <source>
        <dbReference type="ARBA" id="ARBA00023157"/>
    </source>
</evidence>
<keyword evidence="8" id="KW-0325">Glycoprotein</keyword>
<name>A0A1B2J5A4_PICPA</name>
<feature type="chain" id="PRO_5008446304" description="1,3-beta-glucanosyltransferase" evidence="10">
    <location>
        <begin position="20"/>
        <end position="538"/>
    </location>
</feature>
<dbReference type="GO" id="GO:0030445">
    <property type="term" value="C:yeast-form cell wall"/>
    <property type="evidence" value="ECO:0007669"/>
    <property type="project" value="UniProtKB-ARBA"/>
</dbReference>
<keyword evidence="4 10" id="KW-0336">GPI-anchor</keyword>
<dbReference type="EMBL" id="CP014584">
    <property type="protein sequence ID" value="ANZ73146.1"/>
    <property type="molecule type" value="Genomic_DNA"/>
</dbReference>
<dbReference type="PANTHER" id="PTHR31468:SF2">
    <property type="entry name" value="1,3-BETA-GLUCANOSYLTRANSFERASE GAS1"/>
    <property type="match status" value="1"/>
</dbReference>
<evidence type="ECO:0000259" key="12">
    <source>
        <dbReference type="SMART" id="SM00768"/>
    </source>
</evidence>
<keyword evidence="9 10" id="KW-0449">Lipoprotein</keyword>
<dbReference type="Pfam" id="PF07983">
    <property type="entry name" value="X8"/>
    <property type="match status" value="1"/>
</dbReference>
<evidence type="ECO:0000256" key="4">
    <source>
        <dbReference type="ARBA" id="ARBA00022622"/>
    </source>
</evidence>
<dbReference type="GO" id="GO:0098552">
    <property type="term" value="C:side of membrane"/>
    <property type="evidence" value="ECO:0007669"/>
    <property type="project" value="UniProtKB-KW"/>
</dbReference>
<dbReference type="Proteomes" id="UP000094565">
    <property type="component" value="Chromosome 1"/>
</dbReference>
<keyword evidence="14" id="KW-1185">Reference proteome</keyword>
<evidence type="ECO:0000256" key="3">
    <source>
        <dbReference type="ARBA" id="ARBA00022475"/>
    </source>
</evidence>
<dbReference type="GO" id="GO:0042124">
    <property type="term" value="F:1,3-beta-glucanosyltransferase activity"/>
    <property type="evidence" value="ECO:0007669"/>
    <property type="project" value="TreeGrafter"/>
</dbReference>
<keyword evidence="6 10" id="KW-0472">Membrane</keyword>
<dbReference type="Pfam" id="PF03198">
    <property type="entry name" value="Glyco_hydro_72"/>
    <property type="match status" value="1"/>
</dbReference>
<dbReference type="SUPFAM" id="SSF51445">
    <property type="entry name" value="(Trans)glycosidases"/>
    <property type="match status" value="1"/>
</dbReference>
<organism evidence="13 14">
    <name type="scientific">Komagataella pastoris</name>
    <name type="common">Yeast</name>
    <name type="synonym">Pichia pastoris</name>
    <dbReference type="NCBI Taxonomy" id="4922"/>
    <lineage>
        <taxon>Eukaryota</taxon>
        <taxon>Fungi</taxon>
        <taxon>Dikarya</taxon>
        <taxon>Ascomycota</taxon>
        <taxon>Saccharomycotina</taxon>
        <taxon>Pichiomycetes</taxon>
        <taxon>Pichiales</taxon>
        <taxon>Pichiaceae</taxon>
        <taxon>Komagataella</taxon>
    </lineage>
</organism>
<evidence type="ECO:0000256" key="9">
    <source>
        <dbReference type="ARBA" id="ARBA00023288"/>
    </source>
</evidence>
<dbReference type="PANTHER" id="PTHR31468">
    <property type="entry name" value="1,3-BETA-GLUCANOSYLTRANSFERASE GAS1"/>
    <property type="match status" value="1"/>
</dbReference>
<evidence type="ECO:0000313" key="13">
    <source>
        <dbReference type="EMBL" id="ANZ73146.1"/>
    </source>
</evidence>
<feature type="compositionally biased region" description="Low complexity" evidence="11">
    <location>
        <begin position="479"/>
        <end position="509"/>
    </location>
</feature>
<dbReference type="GO" id="GO:0031982">
    <property type="term" value="C:vesicle"/>
    <property type="evidence" value="ECO:0007669"/>
    <property type="project" value="UniProtKB-ARBA"/>
</dbReference>
<feature type="signal peptide" evidence="10">
    <location>
        <begin position="1"/>
        <end position="19"/>
    </location>
</feature>
<accession>A0A1B2J5A4</accession>
<dbReference type="GO" id="GO:0005886">
    <property type="term" value="C:plasma membrane"/>
    <property type="evidence" value="ECO:0007669"/>
    <property type="project" value="UniProtKB-SubCell"/>
</dbReference>
<evidence type="ECO:0000313" key="14">
    <source>
        <dbReference type="Proteomes" id="UP000094565"/>
    </source>
</evidence>
<keyword evidence="3" id="KW-1003">Cell membrane</keyword>
<proteinExistence type="inferred from homology"/>
<dbReference type="SMART" id="SM00768">
    <property type="entry name" value="X8"/>
    <property type="match status" value="1"/>
</dbReference>
<evidence type="ECO:0000256" key="6">
    <source>
        <dbReference type="ARBA" id="ARBA00023136"/>
    </source>
</evidence>
<evidence type="ECO:0000256" key="10">
    <source>
        <dbReference type="RuleBase" id="RU361209"/>
    </source>
</evidence>
<dbReference type="EC" id="2.4.1.-" evidence="10"/>
<evidence type="ECO:0000256" key="1">
    <source>
        <dbReference type="ARBA" id="ARBA00004609"/>
    </source>
</evidence>
<dbReference type="GO" id="GO:0071970">
    <property type="term" value="P:fungal-type cell wall (1-&gt;3)-beta-D-glucan biosynthetic process"/>
    <property type="evidence" value="ECO:0007669"/>
    <property type="project" value="TreeGrafter"/>
</dbReference>
<reference evidence="13 14" key="1">
    <citation type="submission" date="2016-02" db="EMBL/GenBank/DDBJ databases">
        <title>Comparative genomic and transcriptomic foundation for Pichia pastoris.</title>
        <authorList>
            <person name="Love K.R."/>
            <person name="Shah K.A."/>
            <person name="Whittaker C.A."/>
            <person name="Wu J."/>
            <person name="Bartlett M.C."/>
            <person name="Ma D."/>
            <person name="Leeson R.L."/>
            <person name="Priest M."/>
            <person name="Young S.K."/>
            <person name="Love J.C."/>
        </authorList>
    </citation>
    <scope>NUCLEOTIDE SEQUENCE [LARGE SCALE GENOMIC DNA]</scope>
    <source>
        <strain evidence="13 14">ATCC 28485</strain>
    </source>
</reference>
<comment type="subcellular location">
    <subcellularLocation>
        <location evidence="1 10">Cell membrane</location>
        <topology evidence="1 10">Lipid-anchor</topology>
        <topology evidence="1 10">GPI-anchor</topology>
    </subcellularLocation>
</comment>
<comment type="function">
    <text evidence="10">Splits internally a 1,3-beta-glucan molecule and transfers the newly generated reducing end (the donor) to the non-reducing end of another 1,3-beta-glucan molecule (the acceptor) forming a 1,3-beta linkage, resulting in the elongation of 1,3-beta-glucan chains in the cell wall.</text>
</comment>
<keyword evidence="7" id="KW-1015">Disulfide bond</keyword>
<dbReference type="InterPro" id="IPR004886">
    <property type="entry name" value="Glucanosyltransferase"/>
</dbReference>
<comment type="similarity">
    <text evidence="2 10">Belongs to the glycosyl hydrolase 72 family.</text>
</comment>
<dbReference type="InterPro" id="IPR017853">
    <property type="entry name" value="GH"/>
</dbReference>
<evidence type="ECO:0000256" key="11">
    <source>
        <dbReference type="SAM" id="MobiDB-lite"/>
    </source>
</evidence>
<keyword evidence="5 10" id="KW-0732">Signal</keyword>
<evidence type="ECO:0000256" key="2">
    <source>
        <dbReference type="ARBA" id="ARBA00007528"/>
    </source>
</evidence>
<dbReference type="InterPro" id="IPR012946">
    <property type="entry name" value="X8"/>
</dbReference>
<dbReference type="AlphaFoldDB" id="A0A1B2J5A4"/>
<evidence type="ECO:0000256" key="8">
    <source>
        <dbReference type="ARBA" id="ARBA00023180"/>
    </source>
</evidence>
<protein>
    <recommendedName>
        <fullName evidence="10">1,3-beta-glucanosyltransferase</fullName>
        <ecNumber evidence="10">2.4.1.-</ecNumber>
    </recommendedName>
</protein>
<dbReference type="Gene3D" id="3.20.20.80">
    <property type="entry name" value="Glycosidases"/>
    <property type="match status" value="1"/>
</dbReference>
<evidence type="ECO:0000256" key="5">
    <source>
        <dbReference type="ARBA" id="ARBA00022729"/>
    </source>
</evidence>
<keyword evidence="10" id="KW-0808">Transferase</keyword>
<dbReference type="FunFam" id="3.20.20.80:FF:000038">
    <property type="entry name" value="1,3-beta-glucanosyltransferase"/>
    <property type="match status" value="1"/>
</dbReference>
<feature type="domain" description="X8" evidence="12">
    <location>
        <begin position="375"/>
        <end position="463"/>
    </location>
</feature>
<feature type="region of interest" description="Disordered" evidence="11">
    <location>
        <begin position="479"/>
        <end position="517"/>
    </location>
</feature>
<gene>
    <name evidence="13" type="primary">GAS1</name>
    <name evidence="13" type="ORF">ATY40_BA7501627</name>
</gene>
<dbReference type="Gene3D" id="1.20.58.1040">
    <property type="match status" value="1"/>
</dbReference>
<dbReference type="OrthoDB" id="421038at2759"/>
<dbReference type="FunFam" id="1.20.58.1040:FF:000005">
    <property type="entry name" value="1,3-beta-glucanosyltransferase"/>
    <property type="match status" value="1"/>
</dbReference>
<sequence>MFKSLCMLIGSALLSSVLAADFPTIEVTGNKFFYSNNGSQFYIKGVAYQKDTSGLSSDATFVDPLADKSTCERDIPYLEELGTNVIRVYAVDADADHDDCMQMLQDAGIYVIADLSQPNNSIITTDPEWTVDLYDGYTAVLDNLQKYENVLGFFAGNEVVTNKSNTDTAPFVKAAIRDMKTYMEDKGYRSIPVGYSANDDELTRVASADYFACGDSDVKADFYGINMYEWCGKATFSNSGYKDRTAEFKNLSIPVFFSEYGCNEVQPRLFTEVQSLYGDDMTDVWSGGIVYMYFEETNNYGLVTIQSDGDVSTLADFNNLKSELASISPSIATQSEVSATATEIDCPATGSNWKASTDLPPVPEQAACQCMADALSCVVSDDVDTDDYSDLFSYVCENVDSCDGVSADSESGEYGSFSFCSSKEKLSFLLNLYYSENGAKSSACDFSGSATLVSGTTASECSSILNAAGSAGTGSITGVTGSVEPATQSGSNSGSSKSSSASESSSSNAGVGGGASGSSWAMTGLVSISVALGMIMSF</sequence>
<dbReference type="GO" id="GO:0031505">
    <property type="term" value="P:fungal-type cell wall organization"/>
    <property type="evidence" value="ECO:0007669"/>
    <property type="project" value="UniProtKB-ARBA"/>
</dbReference>